<dbReference type="Pfam" id="PF07707">
    <property type="entry name" value="BACK"/>
    <property type="match status" value="1"/>
</dbReference>
<organism evidence="5 6">
    <name type="scientific">Saccoglossus kowalevskii</name>
    <name type="common">Acorn worm</name>
    <dbReference type="NCBI Taxonomy" id="10224"/>
    <lineage>
        <taxon>Eukaryota</taxon>
        <taxon>Metazoa</taxon>
        <taxon>Hemichordata</taxon>
        <taxon>Enteropneusta</taxon>
        <taxon>Harrimaniidae</taxon>
        <taxon>Saccoglossus</taxon>
    </lineage>
</organism>
<dbReference type="SMART" id="SM00612">
    <property type="entry name" value="Kelch"/>
    <property type="match status" value="4"/>
</dbReference>
<feature type="region of interest" description="Disordered" evidence="3">
    <location>
        <begin position="60"/>
        <end position="372"/>
    </location>
</feature>
<feature type="compositionally biased region" description="Polar residues" evidence="3">
    <location>
        <begin position="117"/>
        <end position="150"/>
    </location>
</feature>
<evidence type="ECO:0000313" key="5">
    <source>
        <dbReference type="Proteomes" id="UP000694865"/>
    </source>
</evidence>
<evidence type="ECO:0000256" key="3">
    <source>
        <dbReference type="SAM" id="MobiDB-lite"/>
    </source>
</evidence>
<protein>
    <submittedName>
        <fullName evidence="6">Kelch-like protein 4-like</fullName>
    </submittedName>
</protein>
<keyword evidence="2" id="KW-0677">Repeat</keyword>
<dbReference type="PANTHER" id="PTHR45632:SF3">
    <property type="entry name" value="KELCH-LIKE PROTEIN 32"/>
    <property type="match status" value="1"/>
</dbReference>
<dbReference type="SUPFAM" id="SSF54695">
    <property type="entry name" value="POZ domain"/>
    <property type="match status" value="2"/>
</dbReference>
<dbReference type="SMART" id="SM00225">
    <property type="entry name" value="BTB"/>
    <property type="match status" value="2"/>
</dbReference>
<feature type="compositionally biased region" description="Polar residues" evidence="3">
    <location>
        <begin position="322"/>
        <end position="337"/>
    </location>
</feature>
<keyword evidence="5" id="KW-1185">Reference proteome</keyword>
<reference evidence="6" key="1">
    <citation type="submission" date="2025-08" db="UniProtKB">
        <authorList>
            <consortium name="RefSeq"/>
        </authorList>
    </citation>
    <scope>IDENTIFICATION</scope>
    <source>
        <tissue evidence="6">Testes</tissue>
    </source>
</reference>
<name>A0ABM0MH08_SACKO</name>
<dbReference type="InterPro" id="IPR011705">
    <property type="entry name" value="BACK"/>
</dbReference>
<dbReference type="Gene3D" id="2.120.10.80">
    <property type="entry name" value="Kelch-type beta propeller"/>
    <property type="match status" value="1"/>
</dbReference>
<dbReference type="InterPro" id="IPR000210">
    <property type="entry name" value="BTB/POZ_dom"/>
</dbReference>
<sequence length="1101" mass="123893">MGPVAGLSVDSPSQGAGFASEIQALVEGLSVQIASLAERVLEEMSFLQISNIGLIEDKVPDEEAMETDNDVATPNVPSQRDSYLDSTSKHDGSDVSMQNTSPNVDNAEPITDENTPKPRSSNKSGDISQTRSSTFEESDDITQAKTSVLQESDEISLAQPSASKESDDTSEAKSMVLMESDEILQVKPSTSKDSDEISQVKPSISKDSDEISQVKPNTSKDSDEISQVKPNTSKDSDETSQVKPNTSKDSDEISQVKPSTSKDSDEISQVKPNTSKDSDEISQVKPNTSKDSDEISQVKPSTSKESDDISQEKPSKSHKSNKANQKSVDSSCAKSTNSDSDSDSSMMSDFSPRPPPGRYDNTPLSETFDMKTTDGEKVKSPYLFNDKKHALNLVEGLHGLQKEGKLTDTIVSIDGKEFRCHAVILLASAESWKIRLSSASEEKDGTKKIVLDEDIDATTFNHVLNFIYSGKIEATENSLYRLKDAADTLEIPMLSDYSEKVIKQEKDEREMKSKIPDNLPDEIRIYIFHQRQSEALKEEKARVAAVSMEIMKKLHEMQQEKTNTDVELKVNNELIEAHRVLLAACSPYFTAMFTSNMKESLERVVEVRNIDDSIMEKLIKYMYTGEIEMDENDSQSMLETSCLLQILPILEATGRFLANHLDPINCFSMKQYGQIHCCQSLETAADIYILEHFDDIAQQSDFLKIGLDEFTTYLKMNVCVEKEDIIYDCLMRYIRYDLENRKDSLSEMLKMIRWPFISQTFLNEKVKNDPLIVDCDELFDEAAKYHNSSIQERYGIRQKHSWSHPRSYSQVVAVICGFRTPRNVRNVQSFDPDSNKWQPIVDLPDPTFDDIVSAVKIGTDIMLFTLKGNAWLYNSSQRRWLQMKCPKNVNRFFYGAASLNDNVYLVGGKNLEGTVYKSVERYNPVTNDWDNIPEMPTGVHYPAVTSHAGELYVIGGHTAKYHSPSGAVQIFNPDTNIWRRGADIPILTFIANALSIHEYVYVVSGEYGRMQRYSPRNDRWEEAATLDQRHYLGTITVCNNKIYAIGGYSDFSHSERNISNSIECYDPQKNTWKTVSEMPTPVPWHMSVALPRCVVECHNCV</sequence>
<feature type="domain" description="BTB" evidence="4">
    <location>
        <begin position="564"/>
        <end position="631"/>
    </location>
</feature>
<feature type="compositionally biased region" description="Polar residues" evidence="3">
    <location>
        <begin position="95"/>
        <end position="104"/>
    </location>
</feature>
<dbReference type="SUPFAM" id="SSF117281">
    <property type="entry name" value="Kelch motif"/>
    <property type="match status" value="1"/>
</dbReference>
<keyword evidence="1" id="KW-0880">Kelch repeat</keyword>
<dbReference type="GeneID" id="100367471"/>
<proteinExistence type="predicted"/>
<dbReference type="Pfam" id="PF00651">
    <property type="entry name" value="BTB"/>
    <property type="match status" value="2"/>
</dbReference>
<dbReference type="InterPro" id="IPR011333">
    <property type="entry name" value="SKP1/BTB/POZ_sf"/>
</dbReference>
<gene>
    <name evidence="6" type="primary">LOC100367471</name>
</gene>
<dbReference type="RefSeq" id="XP_006819299.1">
    <property type="nucleotide sequence ID" value="XM_006819236.1"/>
</dbReference>
<dbReference type="PANTHER" id="PTHR45632">
    <property type="entry name" value="LD33804P"/>
    <property type="match status" value="1"/>
</dbReference>
<dbReference type="Gene3D" id="3.30.710.10">
    <property type="entry name" value="Potassium Channel Kv1.1, Chain A"/>
    <property type="match status" value="2"/>
</dbReference>
<dbReference type="InterPro" id="IPR006652">
    <property type="entry name" value="Kelch_1"/>
</dbReference>
<dbReference type="InterPro" id="IPR015915">
    <property type="entry name" value="Kelch-typ_b-propeller"/>
</dbReference>
<evidence type="ECO:0000256" key="1">
    <source>
        <dbReference type="ARBA" id="ARBA00022441"/>
    </source>
</evidence>
<dbReference type="SMART" id="SM00875">
    <property type="entry name" value="BACK"/>
    <property type="match status" value="1"/>
</dbReference>
<evidence type="ECO:0000313" key="6">
    <source>
        <dbReference type="RefSeq" id="XP_006819299.1"/>
    </source>
</evidence>
<accession>A0ABM0MH08</accession>
<feature type="compositionally biased region" description="Acidic residues" evidence="3">
    <location>
        <begin position="60"/>
        <end position="69"/>
    </location>
</feature>
<evidence type="ECO:0000259" key="4">
    <source>
        <dbReference type="PROSITE" id="PS50097"/>
    </source>
</evidence>
<dbReference type="Gene3D" id="1.25.40.420">
    <property type="match status" value="1"/>
</dbReference>
<dbReference type="Proteomes" id="UP000694865">
    <property type="component" value="Unplaced"/>
</dbReference>
<feature type="compositionally biased region" description="Basic and acidic residues" evidence="3">
    <location>
        <begin position="302"/>
        <end position="315"/>
    </location>
</feature>
<dbReference type="PROSITE" id="PS50097">
    <property type="entry name" value="BTB"/>
    <property type="match status" value="2"/>
</dbReference>
<feature type="compositionally biased region" description="Polar residues" evidence="3">
    <location>
        <begin position="70"/>
        <end position="86"/>
    </location>
</feature>
<feature type="domain" description="BTB" evidence="4">
    <location>
        <begin position="407"/>
        <end position="476"/>
    </location>
</feature>
<dbReference type="Pfam" id="PF01344">
    <property type="entry name" value="Kelch_1"/>
    <property type="match status" value="3"/>
</dbReference>
<dbReference type="CDD" id="cd18186">
    <property type="entry name" value="BTB_POZ_ZBTB_KLHL-like"/>
    <property type="match status" value="1"/>
</dbReference>
<evidence type="ECO:0000256" key="2">
    <source>
        <dbReference type="ARBA" id="ARBA00022737"/>
    </source>
</evidence>